<dbReference type="GO" id="GO:0017089">
    <property type="term" value="F:glycolipid transfer activity"/>
    <property type="evidence" value="ECO:0007669"/>
    <property type="project" value="TreeGrafter"/>
</dbReference>
<dbReference type="PANTHER" id="PTHR37481:SF1">
    <property type="entry name" value="LIPOPOLYSACCHARIDE EXPORT SYSTEM PROTEIN LPTC"/>
    <property type="match status" value="1"/>
</dbReference>
<organism evidence="7 8">
    <name type="scientific">Candidatus Ornithospirochaeta stercoravium</name>
    <dbReference type="NCBI Taxonomy" id="2840897"/>
    <lineage>
        <taxon>Bacteria</taxon>
        <taxon>Pseudomonadati</taxon>
        <taxon>Spirochaetota</taxon>
        <taxon>Spirochaetia</taxon>
        <taxon>Spirochaetales</taxon>
        <taxon>Spirochaetaceae</taxon>
        <taxon>Spirochaetaceae incertae sedis</taxon>
        <taxon>Candidatus Ornithospirochaeta</taxon>
    </lineage>
</organism>
<keyword evidence="2" id="KW-0997">Cell inner membrane</keyword>
<evidence type="ECO:0000313" key="7">
    <source>
        <dbReference type="EMBL" id="MBO8469614.1"/>
    </source>
</evidence>
<dbReference type="Proteomes" id="UP000810292">
    <property type="component" value="Unassembled WGS sequence"/>
</dbReference>
<dbReference type="NCBIfam" id="TIGR04409">
    <property type="entry name" value="LptC_YrbK"/>
    <property type="match status" value="1"/>
</dbReference>
<keyword evidence="6" id="KW-0732">Signal</keyword>
<evidence type="ECO:0000256" key="3">
    <source>
        <dbReference type="ARBA" id="ARBA00022692"/>
    </source>
</evidence>
<reference evidence="7" key="2">
    <citation type="journal article" date="2021" name="PeerJ">
        <title>Extensive microbial diversity within the chicken gut microbiome revealed by metagenomics and culture.</title>
        <authorList>
            <person name="Gilroy R."/>
            <person name="Ravi A."/>
            <person name="Getino M."/>
            <person name="Pursley I."/>
            <person name="Horton D.L."/>
            <person name="Alikhan N.F."/>
            <person name="Baker D."/>
            <person name="Gharbi K."/>
            <person name="Hall N."/>
            <person name="Watson M."/>
            <person name="Adriaenssens E.M."/>
            <person name="Foster-Nyarko E."/>
            <person name="Jarju S."/>
            <person name="Secka A."/>
            <person name="Antonio M."/>
            <person name="Oren A."/>
            <person name="Chaudhuri R.R."/>
            <person name="La Ragione R."/>
            <person name="Hildebrand F."/>
            <person name="Pallen M.J."/>
        </authorList>
    </citation>
    <scope>NUCLEOTIDE SEQUENCE</scope>
    <source>
        <strain evidence="7">14700</strain>
    </source>
</reference>
<comment type="caution">
    <text evidence="7">The sequence shown here is derived from an EMBL/GenBank/DDBJ whole genome shotgun (WGS) entry which is preliminary data.</text>
</comment>
<sequence length="173" mass="19419">MKKLYLIIFIVLLLASCSFREDEEVHEKAVLPDIILEGAEYTLGQDGNSPIYINSSRMTLYSRDNRAIVENMEFVSYNDDGTISIEGSADHAEIDTENETMDLEGNVLLHQSDGDMMIKAESLYFDTENEEITADGTVSVSSEDGSFRGMGFAADLREKIYSFKLIEEGEFII</sequence>
<evidence type="ECO:0000256" key="4">
    <source>
        <dbReference type="ARBA" id="ARBA00022989"/>
    </source>
</evidence>
<dbReference type="InterPro" id="IPR026265">
    <property type="entry name" value="LptC"/>
</dbReference>
<dbReference type="PROSITE" id="PS51257">
    <property type="entry name" value="PROKAR_LIPOPROTEIN"/>
    <property type="match status" value="1"/>
</dbReference>
<keyword evidence="1" id="KW-1003">Cell membrane</keyword>
<gene>
    <name evidence="7" type="primary">lptC</name>
    <name evidence="7" type="ORF">IAA72_07505</name>
</gene>
<proteinExistence type="predicted"/>
<evidence type="ECO:0000256" key="1">
    <source>
        <dbReference type="ARBA" id="ARBA00022475"/>
    </source>
</evidence>
<evidence type="ECO:0000256" key="6">
    <source>
        <dbReference type="SAM" id="SignalP"/>
    </source>
</evidence>
<keyword evidence="4" id="KW-1133">Transmembrane helix</keyword>
<feature type="chain" id="PRO_5038417336" evidence="6">
    <location>
        <begin position="21"/>
        <end position="173"/>
    </location>
</feature>
<dbReference type="EMBL" id="JADIMF010000122">
    <property type="protein sequence ID" value="MBO8469614.1"/>
    <property type="molecule type" value="Genomic_DNA"/>
</dbReference>
<dbReference type="GO" id="GO:0030288">
    <property type="term" value="C:outer membrane-bounded periplasmic space"/>
    <property type="evidence" value="ECO:0007669"/>
    <property type="project" value="TreeGrafter"/>
</dbReference>
<dbReference type="InterPro" id="IPR010664">
    <property type="entry name" value="LipoPS_assembly_LptC-rel"/>
</dbReference>
<protein>
    <submittedName>
        <fullName evidence="7">LPS export ABC transporter periplasmic protein LptC</fullName>
    </submittedName>
</protein>
<dbReference type="GO" id="GO:0015221">
    <property type="term" value="F:lipopolysaccharide transmembrane transporter activity"/>
    <property type="evidence" value="ECO:0007669"/>
    <property type="project" value="InterPro"/>
</dbReference>
<name>A0A9D9ID31_9SPIO</name>
<dbReference type="AlphaFoldDB" id="A0A9D9ID31"/>
<dbReference type="GO" id="GO:0005886">
    <property type="term" value="C:plasma membrane"/>
    <property type="evidence" value="ECO:0007669"/>
    <property type="project" value="InterPro"/>
</dbReference>
<keyword evidence="5" id="KW-0472">Membrane</keyword>
<reference evidence="7" key="1">
    <citation type="submission" date="2020-10" db="EMBL/GenBank/DDBJ databases">
        <authorList>
            <person name="Gilroy R."/>
        </authorList>
    </citation>
    <scope>NUCLEOTIDE SEQUENCE</scope>
    <source>
        <strain evidence="7">14700</strain>
    </source>
</reference>
<dbReference type="Gene3D" id="2.60.450.10">
    <property type="entry name" value="Lipopolysaccharide (LPS) transport protein A like domain"/>
    <property type="match status" value="1"/>
</dbReference>
<evidence type="ECO:0000256" key="5">
    <source>
        <dbReference type="ARBA" id="ARBA00023136"/>
    </source>
</evidence>
<evidence type="ECO:0000313" key="8">
    <source>
        <dbReference type="Proteomes" id="UP000810292"/>
    </source>
</evidence>
<dbReference type="Pfam" id="PF06835">
    <property type="entry name" value="LptC"/>
    <property type="match status" value="1"/>
</dbReference>
<keyword evidence="3" id="KW-0812">Transmembrane</keyword>
<evidence type="ECO:0000256" key="2">
    <source>
        <dbReference type="ARBA" id="ARBA00022519"/>
    </source>
</evidence>
<feature type="signal peptide" evidence="6">
    <location>
        <begin position="1"/>
        <end position="20"/>
    </location>
</feature>
<dbReference type="PANTHER" id="PTHR37481">
    <property type="entry name" value="LIPOPOLYSACCHARIDE EXPORT SYSTEM PROTEIN LPTC"/>
    <property type="match status" value="1"/>
</dbReference>
<accession>A0A9D9ID31</accession>
<dbReference type="InterPro" id="IPR052363">
    <property type="entry name" value="LPS_export_LptC"/>
</dbReference>